<dbReference type="HOGENOM" id="CLU_3206388_0_0_0"/>
<protein>
    <submittedName>
        <fullName evidence="2">Uncharacterized protein</fullName>
    </submittedName>
</protein>
<evidence type="ECO:0000313" key="2">
    <source>
        <dbReference type="EMBL" id="ACM06477.1"/>
    </source>
</evidence>
<sequence length="45" mass="4973">MQRAVEPKVPNRLLIRVRGQRLPFRGKGHAGERHRAGSIGGAREG</sequence>
<geneLocation type="plasmid" evidence="3">
    <name>Tros</name>
</geneLocation>
<evidence type="ECO:0000313" key="3">
    <source>
        <dbReference type="Proteomes" id="UP000000447"/>
    </source>
</evidence>
<accession>B9L4A0</accession>
<proteinExistence type="predicted"/>
<reference evidence="2 3" key="1">
    <citation type="journal article" date="2009" name="PLoS ONE">
        <title>Complete genome sequence of the aerobic CO-oxidizing thermophile Thermomicrobium roseum.</title>
        <authorList>
            <person name="Wu D."/>
            <person name="Raymond J."/>
            <person name="Wu M."/>
            <person name="Chatterji S."/>
            <person name="Ren Q."/>
            <person name="Graham J.E."/>
            <person name="Bryant D.A."/>
            <person name="Robb F."/>
            <person name="Colman A."/>
            <person name="Tallon L.J."/>
            <person name="Badger J.H."/>
            <person name="Madupu R."/>
            <person name="Ward N.L."/>
            <person name="Eisen J.A."/>
        </authorList>
    </citation>
    <scope>NUCLEOTIDE SEQUENCE [LARGE SCALE GENOMIC DNA]</scope>
    <source>
        <strain evidence="3">ATCC 27502 / DSM 5159 / P-2</strain>
        <plasmid evidence="2">unnamed</plasmid>
    </source>
</reference>
<dbReference type="Proteomes" id="UP000000447">
    <property type="component" value="Plasmid unnamed"/>
</dbReference>
<feature type="region of interest" description="Disordered" evidence="1">
    <location>
        <begin position="24"/>
        <end position="45"/>
    </location>
</feature>
<dbReference type="AlphaFoldDB" id="B9L4A0"/>
<evidence type="ECO:0000256" key="1">
    <source>
        <dbReference type="SAM" id="MobiDB-lite"/>
    </source>
</evidence>
<organism evidence="2 3">
    <name type="scientific">Thermomicrobium roseum (strain ATCC 27502 / DSM 5159 / P-2)</name>
    <dbReference type="NCBI Taxonomy" id="309801"/>
    <lineage>
        <taxon>Bacteria</taxon>
        <taxon>Pseudomonadati</taxon>
        <taxon>Thermomicrobiota</taxon>
        <taxon>Thermomicrobia</taxon>
        <taxon>Thermomicrobiales</taxon>
        <taxon>Thermomicrobiaceae</taxon>
        <taxon>Thermomicrobium</taxon>
    </lineage>
</organism>
<keyword evidence="2" id="KW-0614">Plasmid</keyword>
<name>B9L4A0_THERP</name>
<dbReference type="EMBL" id="CP001276">
    <property type="protein sequence ID" value="ACM06477.1"/>
    <property type="molecule type" value="Genomic_DNA"/>
</dbReference>
<dbReference type="KEGG" id="tro:trd_A0614"/>
<keyword evidence="3" id="KW-1185">Reference proteome</keyword>
<gene>
    <name evidence="2" type="ordered locus">trd_A0614</name>
</gene>